<keyword evidence="2" id="KW-1185">Reference proteome</keyword>
<reference evidence="1" key="1">
    <citation type="submission" date="2022-01" db="EMBL/GenBank/DDBJ databases">
        <authorList>
            <person name="King R."/>
        </authorList>
    </citation>
    <scope>NUCLEOTIDE SEQUENCE</scope>
</reference>
<protein>
    <submittedName>
        <fullName evidence="1">Uncharacterized protein</fullName>
    </submittedName>
</protein>
<dbReference type="Proteomes" id="UP001152798">
    <property type="component" value="Chromosome 2"/>
</dbReference>
<dbReference type="EMBL" id="OV725078">
    <property type="protein sequence ID" value="CAH1392557.1"/>
    <property type="molecule type" value="Genomic_DNA"/>
</dbReference>
<accession>A0A9P0E585</accession>
<organism evidence="1 2">
    <name type="scientific">Nezara viridula</name>
    <name type="common">Southern green stink bug</name>
    <name type="synonym">Cimex viridulus</name>
    <dbReference type="NCBI Taxonomy" id="85310"/>
    <lineage>
        <taxon>Eukaryota</taxon>
        <taxon>Metazoa</taxon>
        <taxon>Ecdysozoa</taxon>
        <taxon>Arthropoda</taxon>
        <taxon>Hexapoda</taxon>
        <taxon>Insecta</taxon>
        <taxon>Pterygota</taxon>
        <taxon>Neoptera</taxon>
        <taxon>Paraneoptera</taxon>
        <taxon>Hemiptera</taxon>
        <taxon>Heteroptera</taxon>
        <taxon>Panheteroptera</taxon>
        <taxon>Pentatomomorpha</taxon>
        <taxon>Pentatomoidea</taxon>
        <taxon>Pentatomidae</taxon>
        <taxon>Pentatominae</taxon>
        <taxon>Nezara</taxon>
    </lineage>
</organism>
<evidence type="ECO:0000313" key="2">
    <source>
        <dbReference type="Proteomes" id="UP001152798"/>
    </source>
</evidence>
<proteinExistence type="predicted"/>
<evidence type="ECO:0000313" key="1">
    <source>
        <dbReference type="EMBL" id="CAH1392557.1"/>
    </source>
</evidence>
<sequence>MECVPVGVDGGKYRYMESSLERSERALSVGGEAEEDGRIADRRWDPTRGTRTADRDVSVEGFELFSAKAR</sequence>
<gene>
    <name evidence="1" type="ORF">NEZAVI_LOCUS3360</name>
</gene>
<dbReference type="AlphaFoldDB" id="A0A9P0E585"/>
<name>A0A9P0E585_NEZVI</name>